<comment type="caution">
    <text evidence="1">The sequence shown here is derived from an EMBL/GenBank/DDBJ whole genome shotgun (WGS) entry which is preliminary data.</text>
</comment>
<organism evidence="1 2">
    <name type="scientific">Paenibacillus mesotrionivorans</name>
    <dbReference type="NCBI Taxonomy" id="3160968"/>
    <lineage>
        <taxon>Bacteria</taxon>
        <taxon>Bacillati</taxon>
        <taxon>Bacillota</taxon>
        <taxon>Bacilli</taxon>
        <taxon>Bacillales</taxon>
        <taxon>Paenibacillaceae</taxon>
        <taxon>Paenibacillus</taxon>
    </lineage>
</organism>
<dbReference type="EMBL" id="JBJURJ010000012">
    <property type="protein sequence ID" value="MFM9330229.1"/>
    <property type="molecule type" value="Genomic_DNA"/>
</dbReference>
<accession>A0ACC7NZM2</accession>
<proteinExistence type="predicted"/>
<gene>
    <name evidence="1" type="ORF">ACI1P1_18170</name>
</gene>
<evidence type="ECO:0000313" key="2">
    <source>
        <dbReference type="Proteomes" id="UP001631969"/>
    </source>
</evidence>
<sequence length="179" mass="20590">MQRRPELKDYPDHIVHYLRQVPEGDLLAILKKQTEEVLALLSPLTEEESLYRYAPGKWSIRQLVGHIADTEQVFAYRLLRAARNDRTPLPGFDENEFVDAAFFDEKPLSALLARFEATRRTAILLMESLKEEEWNSRGIVNGYEGTALSWGCVLVGHAAHHLRVLDERYYGDQGGLPRR</sequence>
<keyword evidence="2" id="KW-1185">Reference proteome</keyword>
<evidence type="ECO:0000313" key="1">
    <source>
        <dbReference type="EMBL" id="MFM9330229.1"/>
    </source>
</evidence>
<name>A0ACC7NZM2_9BACL</name>
<protein>
    <submittedName>
        <fullName evidence="1">DinB family protein</fullName>
    </submittedName>
</protein>
<dbReference type="Proteomes" id="UP001631969">
    <property type="component" value="Unassembled WGS sequence"/>
</dbReference>
<reference evidence="1" key="1">
    <citation type="submission" date="2024-12" db="EMBL/GenBank/DDBJ databases">
        <authorList>
            <person name="Wu N."/>
        </authorList>
    </citation>
    <scope>NUCLEOTIDE SEQUENCE</scope>
    <source>
        <strain evidence="1">P15</strain>
    </source>
</reference>